<dbReference type="EMBL" id="CP024637">
    <property type="protein sequence ID" value="QGR09311.1"/>
    <property type="molecule type" value="Genomic_DNA"/>
</dbReference>
<gene>
    <name evidence="2" type="ORF">CTZ24_22970</name>
    <name evidence="1" type="ORF">Q3404_09355</name>
</gene>
<geneLocation type="plasmid" evidence="3">
    <name>pmsr2a</name>
</geneLocation>
<evidence type="ECO:0000313" key="4">
    <source>
        <dbReference type="Proteomes" id="UP001171299"/>
    </source>
</evidence>
<sequence>MISLLIYYYKKPDSISANGSVDEKGIITIGALTFYNEWVVKNINKADELYDFNQNTLSTSPLRCISKEKHVEVIEIDKMVLVSLGAKVGDKTVEISVPS</sequence>
<dbReference type="AlphaFoldDB" id="A0AAP9KRP1"/>
<dbReference type="Proteomes" id="UP001171299">
    <property type="component" value="Unassembled WGS sequence"/>
</dbReference>
<dbReference type="RefSeq" id="WP_208725925.1">
    <property type="nucleotide sequence ID" value="NZ_CP024637.1"/>
</dbReference>
<dbReference type="EMBL" id="JAUOOM010000007">
    <property type="protein sequence ID" value="MDO6406784.1"/>
    <property type="molecule type" value="Genomic_DNA"/>
</dbReference>
<name>A0AAP9KRP1_9GAMM</name>
<proteinExistence type="predicted"/>
<reference evidence="3" key="1">
    <citation type="submission" date="2017-11" db="EMBL/GenBank/DDBJ databases">
        <title>Genome sequence of Pantoea sp. MSR2.</title>
        <authorList>
            <person name="Nascimento F.X."/>
        </authorList>
    </citation>
    <scope>NUCLEOTIDE SEQUENCE [LARGE SCALE GENOMIC DNA]</scope>
    <source>
        <strain evidence="3">MSR2</strain>
        <plasmid evidence="3">pmsr2a</plasmid>
    </source>
</reference>
<protein>
    <submittedName>
        <fullName evidence="2">Uncharacterized protein</fullName>
    </submittedName>
</protein>
<keyword evidence="2" id="KW-0614">Plasmid</keyword>
<keyword evidence="4" id="KW-1185">Reference proteome</keyword>
<dbReference type="KEGG" id="ppho:CTZ24_22970"/>
<accession>A0AAP9KRP1</accession>
<evidence type="ECO:0000313" key="1">
    <source>
        <dbReference type="EMBL" id="MDO6406784.1"/>
    </source>
</evidence>
<geneLocation type="plasmid" evidence="2">
    <name>pMSR2A</name>
</geneLocation>
<reference evidence="2" key="2">
    <citation type="journal article" date="2020" name="Environ. Microbiol.">
        <title>The extreme plant-growth-promoting properties of Pantoea phytobeneficialis MSR2 revealed by functional and genomic analysis.</title>
        <authorList>
            <person name="Nascimento F.X."/>
            <person name="Hernandez A.G."/>
            <person name="Glick B.R."/>
            <person name="Rossi M.J."/>
        </authorList>
    </citation>
    <scope>NUCLEOTIDE SEQUENCE</scope>
    <source>
        <strain evidence="2">MSR2</strain>
    </source>
</reference>
<dbReference type="Proteomes" id="UP000424872">
    <property type="component" value="Plasmid pMSR2A"/>
</dbReference>
<evidence type="ECO:0000313" key="3">
    <source>
        <dbReference type="Proteomes" id="UP000424872"/>
    </source>
</evidence>
<organism evidence="2 3">
    <name type="scientific">Pantoea phytobeneficialis</name>
    <dbReference type="NCBI Taxonomy" id="2052056"/>
    <lineage>
        <taxon>Bacteria</taxon>
        <taxon>Pseudomonadati</taxon>
        <taxon>Pseudomonadota</taxon>
        <taxon>Gammaproteobacteria</taxon>
        <taxon>Enterobacterales</taxon>
        <taxon>Erwiniaceae</taxon>
        <taxon>Pantoea</taxon>
    </lineage>
</organism>
<reference evidence="1" key="3">
    <citation type="submission" date="2023-07" db="EMBL/GenBank/DDBJ databases">
        <title>The extreme plant-growth-promoting properties of Pantoea phytobeneficialis PF55 revealed by functional and genomic analysis.</title>
        <authorList>
            <person name="Nascimento F.X."/>
            <person name="Marcio R.J."/>
        </authorList>
    </citation>
    <scope>NUCLEOTIDE SEQUENCE</scope>
    <source>
        <strain evidence="1">PF55</strain>
    </source>
</reference>
<evidence type="ECO:0000313" key="2">
    <source>
        <dbReference type="EMBL" id="QGR09311.1"/>
    </source>
</evidence>